<gene>
    <name evidence="1" type="ORF">H9716_12120</name>
</gene>
<comment type="caution">
    <text evidence="1">The sequence shown here is derived from an EMBL/GenBank/DDBJ whole genome shotgun (WGS) entry which is preliminary data.</text>
</comment>
<organism evidence="1 2">
    <name type="scientific">Candidatus Enterocloster faecavium</name>
    <dbReference type="NCBI Taxonomy" id="2838560"/>
    <lineage>
        <taxon>Bacteria</taxon>
        <taxon>Bacillati</taxon>
        <taxon>Bacillota</taxon>
        <taxon>Clostridia</taxon>
        <taxon>Lachnospirales</taxon>
        <taxon>Lachnospiraceae</taxon>
        <taxon>Enterocloster</taxon>
    </lineage>
</organism>
<reference evidence="1" key="1">
    <citation type="journal article" date="2021" name="PeerJ">
        <title>Extensive microbial diversity within the chicken gut microbiome revealed by metagenomics and culture.</title>
        <authorList>
            <person name="Gilroy R."/>
            <person name="Ravi A."/>
            <person name="Getino M."/>
            <person name="Pursley I."/>
            <person name="Horton D.L."/>
            <person name="Alikhan N.F."/>
            <person name="Baker D."/>
            <person name="Gharbi K."/>
            <person name="Hall N."/>
            <person name="Watson M."/>
            <person name="Adriaenssens E.M."/>
            <person name="Foster-Nyarko E."/>
            <person name="Jarju S."/>
            <person name="Secka A."/>
            <person name="Antonio M."/>
            <person name="Oren A."/>
            <person name="Chaudhuri R.R."/>
            <person name="La Ragione R."/>
            <person name="Hildebrand F."/>
            <person name="Pallen M.J."/>
        </authorList>
    </citation>
    <scope>NUCLEOTIDE SEQUENCE</scope>
    <source>
        <strain evidence="1">CHK188-4685</strain>
    </source>
</reference>
<feature type="non-terminal residue" evidence="1">
    <location>
        <position position="1"/>
    </location>
</feature>
<name>A0A9D2RMK8_9FIRM</name>
<accession>A0A9D2RMK8</accession>
<evidence type="ECO:0000313" key="1">
    <source>
        <dbReference type="EMBL" id="HJB08586.1"/>
    </source>
</evidence>
<dbReference type="Proteomes" id="UP000886804">
    <property type="component" value="Unassembled WGS sequence"/>
</dbReference>
<protein>
    <submittedName>
        <fullName evidence="1">Uncharacterized protein</fullName>
    </submittedName>
</protein>
<evidence type="ECO:0000313" key="2">
    <source>
        <dbReference type="Proteomes" id="UP000886804"/>
    </source>
</evidence>
<dbReference type="EMBL" id="DWYS01000145">
    <property type="protein sequence ID" value="HJB08586.1"/>
    <property type="molecule type" value="Genomic_DNA"/>
</dbReference>
<reference evidence="1" key="2">
    <citation type="submission" date="2021-04" db="EMBL/GenBank/DDBJ databases">
        <authorList>
            <person name="Gilroy R."/>
        </authorList>
    </citation>
    <scope>NUCLEOTIDE SEQUENCE</scope>
    <source>
        <strain evidence="1">CHK188-4685</strain>
    </source>
</reference>
<sequence>ECCTKALTEIQQYREMDRKLRLLTNEDADMWDAYRAVGTVEECREAMEKQKEKKCVIDHRSDHMYYRCPSCGQIQLSTYAHGFSRLGRITKYCENCGQALAEKEGKID</sequence>
<dbReference type="AlphaFoldDB" id="A0A9D2RMK8"/>
<proteinExistence type="predicted"/>